<dbReference type="EMBL" id="BTCM01000001">
    <property type="protein sequence ID" value="GMK54881.1"/>
    <property type="molecule type" value="Genomic_DNA"/>
</dbReference>
<keyword evidence="4" id="KW-0804">Transcription</keyword>
<feature type="region of interest" description="Disordered" evidence="6">
    <location>
        <begin position="448"/>
        <end position="470"/>
    </location>
</feature>
<dbReference type="InterPro" id="IPR006939">
    <property type="entry name" value="SNF5"/>
</dbReference>
<dbReference type="GO" id="GO:0006338">
    <property type="term" value="P:chromatin remodeling"/>
    <property type="evidence" value="ECO:0007669"/>
    <property type="project" value="InterPro"/>
</dbReference>
<evidence type="ECO:0000256" key="6">
    <source>
        <dbReference type="SAM" id="MobiDB-lite"/>
    </source>
</evidence>
<dbReference type="AlphaFoldDB" id="A0AAD3TQ05"/>
<feature type="region of interest" description="Disordered" evidence="6">
    <location>
        <begin position="1088"/>
        <end position="1137"/>
    </location>
</feature>
<feature type="compositionally biased region" description="Low complexity" evidence="6">
    <location>
        <begin position="104"/>
        <end position="129"/>
    </location>
</feature>
<feature type="compositionally biased region" description="Polar residues" evidence="6">
    <location>
        <begin position="8"/>
        <end position="33"/>
    </location>
</feature>
<evidence type="ECO:0000256" key="4">
    <source>
        <dbReference type="ARBA" id="ARBA00023163"/>
    </source>
</evidence>
<feature type="compositionally biased region" description="Pro residues" evidence="6">
    <location>
        <begin position="189"/>
        <end position="199"/>
    </location>
</feature>
<reference evidence="7" key="2">
    <citation type="submission" date="2023-06" db="EMBL/GenBank/DDBJ databases">
        <authorList>
            <person name="Kobayashi Y."/>
            <person name="Kayamori A."/>
            <person name="Aoki K."/>
            <person name="Shiwa Y."/>
            <person name="Fujita N."/>
            <person name="Sugita T."/>
            <person name="Iwasaki W."/>
            <person name="Tanaka N."/>
            <person name="Takashima M."/>
        </authorList>
    </citation>
    <scope>NUCLEOTIDE SEQUENCE</scope>
    <source>
        <strain evidence="7">HIS016</strain>
    </source>
</reference>
<keyword evidence="5" id="KW-0539">Nucleus</keyword>
<evidence type="ECO:0008006" key="9">
    <source>
        <dbReference type="Google" id="ProtNLM"/>
    </source>
</evidence>
<feature type="compositionally biased region" description="Low complexity" evidence="6">
    <location>
        <begin position="58"/>
        <end position="69"/>
    </location>
</feature>
<evidence type="ECO:0000313" key="7">
    <source>
        <dbReference type="EMBL" id="GMK54881.1"/>
    </source>
</evidence>
<feature type="region of interest" description="Disordered" evidence="6">
    <location>
        <begin position="299"/>
        <end position="435"/>
    </location>
</feature>
<feature type="region of interest" description="Disordered" evidence="6">
    <location>
        <begin position="921"/>
        <end position="1034"/>
    </location>
</feature>
<feature type="region of interest" description="Disordered" evidence="6">
    <location>
        <begin position="95"/>
        <end position="129"/>
    </location>
</feature>
<gene>
    <name evidence="7" type="primary">SNF5</name>
    <name evidence="7" type="ORF">CspeluHIS016_0114670</name>
</gene>
<comment type="similarity">
    <text evidence="2">Belongs to the SNF5 family.</text>
</comment>
<sequence length="1264" mass="138792">MLHLDTPPVSSSHRTGPSAGTVSAANPHSSTAGQVAGLRAPLAAVMSTPQPPQPSPSPAQANGGPGFQFNQFQQLQNAGVMDPRLFQLQQSQMGMQNPPIQNRPGDPGPQSQQHQQQFPGQTSQLAQQLHQQFGQQFPQMMPGQQGGMRPPLNLANLQPQQLAMLHSQRQQMAQAMGYFSQAGQGQPPGAQPGPPPPGQQPVRPQGGPPGMPGMMTQFRPPEGINVNDFPFNPQLLTVLPQLANPQWREQMQQRSPQHFQELMTISHRIQTGQISPAMLQKMQKFYGAMQAFQAAQRAQQGQPPIGPPGQLMGFAPHPGMPQPPQMGASQNGPLPPGGIPPGQPQRMWPPQQGAASPATPTTRPPPAQIAPGVAQGSAPPEPSASANSRRIGKPEKQRESTMPPPTFIPSHGTPTRPPAPETAAPPQPPQPGALPVKEWEGHVQLDLPITQITPLPTDEIDERVDPTFGGKLPEILESETEEMKAFMRRDMDFAARIPEHRKKTGAKMARWKENEERATPWWMLRKGETVPPRAAGGRLPILYPADKAAQRLKTRKRREIRFTPQQLKSMADVQDHCVPVRLELEHDHNRFGDTFMWNCSDTVVTPELFAQSLCDDFKLPPAQFVPKIVAAIKERVREYQDQVLPIRPATDVTGKGRLDDDEGQSILETFRRAHEADEEIKTDEGADQDDSHIRIVSFDDDFDDKVMTVEEAMAWMPPLSDDDELRILVKLDIMVGTQNLSDTFEWDLNSIVSPEEFAASYCGDLGLCGEFVTAIAHDIHEQIVTHQRSLFLVGHTDGAGYIQNDDVRSAFQPPVTCALRKEDLAMAQFTPVLANFTEADVQAIEKERERERKRSKRHTRGRRGVVLPDREPLKTMRTLLHPTIDPNAPVPEPVVVAPVISSTRRAAAIAAQANIQVSLQDLPIPDRPPTPPQIHLLRGVNKKQPLPRFSRGASRASPSSTREGSVVNGDHTPSLGFKRHLREDSEDVGSPIPPRKRHNGRVADSPDLDDDVKDERPPSRASQKPSTPVPIKQWHCKHCGVPDTLAGLKMKDVNGLLDLCAKCGNHLQRTGRKRNVEYNEDEEYHRLLESGPNSGATSPSAFDVPAPSPRKRQVGESESSSSGSDSDSDDYDDAAERKRKRAKLAVAKAAAAKSKKEALTPATPATPAVALHGLPPDGPQPPTWARQALVNMNAKYPGSRFVFTIKARAPDQPQGEPQWRVKCPDCPGKIYPLGPGETLDNFEAHAKYRTHTANVQQRIATHGS</sequence>
<dbReference type="Pfam" id="PF04855">
    <property type="entry name" value="SNF5"/>
    <property type="match status" value="1"/>
</dbReference>
<dbReference type="Proteomes" id="UP001222932">
    <property type="component" value="Unassembled WGS sequence"/>
</dbReference>
<feature type="compositionally biased region" description="Low complexity" evidence="6">
    <location>
        <begin position="1116"/>
        <end position="1125"/>
    </location>
</feature>
<feature type="compositionally biased region" description="Polar residues" evidence="6">
    <location>
        <begin position="1091"/>
        <end position="1100"/>
    </location>
</feature>
<protein>
    <recommendedName>
        <fullName evidence="9">SNF5-domain-containing protein</fullName>
    </recommendedName>
</protein>
<keyword evidence="8" id="KW-1185">Reference proteome</keyword>
<organism evidence="7 8">
    <name type="scientific">Cutaneotrichosporon spelunceum</name>
    <dbReference type="NCBI Taxonomy" id="1672016"/>
    <lineage>
        <taxon>Eukaryota</taxon>
        <taxon>Fungi</taxon>
        <taxon>Dikarya</taxon>
        <taxon>Basidiomycota</taxon>
        <taxon>Agaricomycotina</taxon>
        <taxon>Tremellomycetes</taxon>
        <taxon>Trichosporonales</taxon>
        <taxon>Trichosporonaceae</taxon>
        <taxon>Cutaneotrichosporon</taxon>
    </lineage>
</organism>
<feature type="compositionally biased region" description="Pro residues" evidence="6">
    <location>
        <begin position="415"/>
        <end position="432"/>
    </location>
</feature>
<evidence type="ECO:0000256" key="2">
    <source>
        <dbReference type="ARBA" id="ARBA00010239"/>
    </source>
</evidence>
<reference evidence="7" key="1">
    <citation type="journal article" date="2023" name="BMC Genomics">
        <title>Chromosome-level genome assemblies of Cutaneotrichosporon spp. (Trichosporonales, Basidiomycota) reveal imbalanced evolution between nucleotide sequences and chromosome synteny.</title>
        <authorList>
            <person name="Kobayashi Y."/>
            <person name="Kayamori A."/>
            <person name="Aoki K."/>
            <person name="Shiwa Y."/>
            <person name="Matsutani M."/>
            <person name="Fujita N."/>
            <person name="Sugita T."/>
            <person name="Iwasaki W."/>
            <person name="Tanaka N."/>
            <person name="Takashima M."/>
        </authorList>
    </citation>
    <scope>NUCLEOTIDE SEQUENCE</scope>
    <source>
        <strain evidence="7">HIS016</strain>
    </source>
</reference>
<feature type="region of interest" description="Disordered" evidence="6">
    <location>
        <begin position="180"/>
        <end position="226"/>
    </location>
</feature>
<proteinExistence type="inferred from homology"/>
<feature type="region of interest" description="Disordered" evidence="6">
    <location>
        <begin position="1"/>
        <end position="69"/>
    </location>
</feature>
<comment type="subcellular location">
    <subcellularLocation>
        <location evidence="1">Nucleus</location>
    </subcellularLocation>
</comment>
<evidence type="ECO:0000256" key="5">
    <source>
        <dbReference type="ARBA" id="ARBA00023242"/>
    </source>
</evidence>
<comment type="caution">
    <text evidence="7">The sequence shown here is derived from an EMBL/GenBank/DDBJ whole genome shotgun (WGS) entry which is preliminary data.</text>
</comment>
<evidence type="ECO:0000256" key="3">
    <source>
        <dbReference type="ARBA" id="ARBA00023015"/>
    </source>
</evidence>
<dbReference type="PANTHER" id="PTHR10019">
    <property type="entry name" value="SNF5"/>
    <property type="match status" value="1"/>
</dbReference>
<accession>A0AAD3TQ05</accession>
<keyword evidence="3" id="KW-0805">Transcription regulation</keyword>
<feature type="compositionally biased region" description="Pro residues" evidence="6">
    <location>
        <begin position="333"/>
        <end position="343"/>
    </location>
</feature>
<dbReference type="GO" id="GO:0000228">
    <property type="term" value="C:nuclear chromosome"/>
    <property type="evidence" value="ECO:0007669"/>
    <property type="project" value="InterPro"/>
</dbReference>
<name>A0AAD3TQ05_9TREE</name>
<evidence type="ECO:0000256" key="1">
    <source>
        <dbReference type="ARBA" id="ARBA00004123"/>
    </source>
</evidence>
<evidence type="ECO:0000313" key="8">
    <source>
        <dbReference type="Proteomes" id="UP001222932"/>
    </source>
</evidence>